<dbReference type="Pfam" id="PF16868">
    <property type="entry name" value="NMT1_3"/>
    <property type="match status" value="1"/>
</dbReference>
<comment type="caution">
    <text evidence="1">The sequence shown here is derived from an EMBL/GenBank/DDBJ whole genome shotgun (WGS) entry which is preliminary data.</text>
</comment>
<keyword evidence="1" id="KW-0675">Receptor</keyword>
<reference evidence="1 2" key="1">
    <citation type="submission" date="2020-01" db="EMBL/GenBank/DDBJ databases">
        <title>Kibdelosporangium persica a novel Actinomycetes from a hot desert in Iran.</title>
        <authorList>
            <person name="Safaei N."/>
            <person name="Zaburannyi N."/>
            <person name="Mueller R."/>
            <person name="Wink J."/>
        </authorList>
    </citation>
    <scope>NUCLEOTIDE SEQUENCE [LARGE SCALE GENOMIC DNA]</scope>
    <source>
        <strain evidence="1 2">4NS15</strain>
    </source>
</reference>
<dbReference type="PROSITE" id="PS51257">
    <property type="entry name" value="PROKAR_LIPOPROTEIN"/>
    <property type="match status" value="1"/>
</dbReference>
<accession>A0ABX2F0R5</accession>
<dbReference type="Proteomes" id="UP000763557">
    <property type="component" value="Unassembled WGS sequence"/>
</dbReference>
<dbReference type="InterPro" id="IPR006311">
    <property type="entry name" value="TAT_signal"/>
</dbReference>
<evidence type="ECO:0000313" key="2">
    <source>
        <dbReference type="Proteomes" id="UP000763557"/>
    </source>
</evidence>
<dbReference type="Gene3D" id="3.40.190.10">
    <property type="entry name" value="Periplasmic binding protein-like II"/>
    <property type="match status" value="2"/>
</dbReference>
<dbReference type="PANTHER" id="PTHR42941:SF1">
    <property type="entry name" value="SLL1037 PROTEIN"/>
    <property type="match status" value="1"/>
</dbReference>
<dbReference type="PANTHER" id="PTHR42941">
    <property type="entry name" value="SLL1037 PROTEIN"/>
    <property type="match status" value="1"/>
</dbReference>
<dbReference type="RefSeq" id="WP_173127972.1">
    <property type="nucleotide sequence ID" value="NZ_CBCSGW010000092.1"/>
</dbReference>
<dbReference type="PROSITE" id="PS51318">
    <property type="entry name" value="TAT"/>
    <property type="match status" value="1"/>
</dbReference>
<protein>
    <submittedName>
        <fullName evidence="1">TRAP transport system solute receptor</fullName>
    </submittedName>
</protein>
<dbReference type="SUPFAM" id="SSF53850">
    <property type="entry name" value="Periplasmic binding protein-like II"/>
    <property type="match status" value="1"/>
</dbReference>
<sequence length="315" mass="32602">MPLTRRSVLLASLTGLAALAGCGGGYSGPPRTLSIAAGEEGGFYLAFARLLAGRITAAEPRLTCTALTTKASQANLEMVVTGKADLALVLADTAQTAMAGRSPFTTPLPVRALGRVYENYMQLVVRANGPIRGIADLTGRAVSLGASGSGAALFGDRLIRTAGVHPRVERLPLAEAVAQLTDGRIEALLWSGGVPTPALAELDSKVGILLLSLDVVAPRLRAEYGPVYETVTVPSGAYQHVRDVRTIGVANLLVCSPTLPDDVAGAVVSVLVRQAAELVPQQALGTQFLDSRTLIATAGVPLHPGAAETYRDLHG</sequence>
<gene>
    <name evidence="1" type="ORF">GC106_21170</name>
</gene>
<dbReference type="EMBL" id="JAAATY010000005">
    <property type="protein sequence ID" value="NRN64911.1"/>
    <property type="molecule type" value="Genomic_DNA"/>
</dbReference>
<dbReference type="NCBIfam" id="TIGR02122">
    <property type="entry name" value="TRAP_TAXI"/>
    <property type="match status" value="1"/>
</dbReference>
<organism evidence="1 2">
    <name type="scientific">Kibdelosporangium persicum</name>
    <dbReference type="NCBI Taxonomy" id="2698649"/>
    <lineage>
        <taxon>Bacteria</taxon>
        <taxon>Bacillati</taxon>
        <taxon>Actinomycetota</taxon>
        <taxon>Actinomycetes</taxon>
        <taxon>Pseudonocardiales</taxon>
        <taxon>Pseudonocardiaceae</taxon>
        <taxon>Kibdelosporangium</taxon>
    </lineage>
</organism>
<dbReference type="InterPro" id="IPR011852">
    <property type="entry name" value="TRAP_TAXI"/>
</dbReference>
<keyword evidence="2" id="KW-1185">Reference proteome</keyword>
<evidence type="ECO:0000313" key="1">
    <source>
        <dbReference type="EMBL" id="NRN64911.1"/>
    </source>
</evidence>
<name>A0ABX2F0R5_9PSEU</name>
<proteinExistence type="predicted"/>